<dbReference type="EMBL" id="SNWP01000010">
    <property type="protein sequence ID" value="TDO28383.1"/>
    <property type="molecule type" value="Genomic_DNA"/>
</dbReference>
<feature type="domain" description="Nudix hydrolase" evidence="1">
    <location>
        <begin position="6"/>
        <end position="135"/>
    </location>
</feature>
<reference evidence="2 3" key="1">
    <citation type="submission" date="2019-03" db="EMBL/GenBank/DDBJ databases">
        <title>Genomic Encyclopedia of Archaeal and Bacterial Type Strains, Phase II (KMG-II): from individual species to whole genera.</title>
        <authorList>
            <person name="Goeker M."/>
        </authorList>
    </citation>
    <scope>NUCLEOTIDE SEQUENCE [LARGE SCALE GENOMIC DNA]</scope>
    <source>
        <strain evidence="2 3">DSM 28323</strain>
    </source>
</reference>
<comment type="caution">
    <text evidence="2">The sequence shown here is derived from an EMBL/GenBank/DDBJ whole genome shotgun (WGS) entry which is preliminary data.</text>
</comment>
<dbReference type="CDD" id="cd04690">
    <property type="entry name" value="NUDIX_Hydrolase"/>
    <property type="match status" value="1"/>
</dbReference>
<dbReference type="Proteomes" id="UP000295741">
    <property type="component" value="Unassembled WGS sequence"/>
</dbReference>
<dbReference type="SUPFAM" id="SSF55811">
    <property type="entry name" value="Nudix"/>
    <property type="match status" value="1"/>
</dbReference>
<dbReference type="Pfam" id="PF00293">
    <property type="entry name" value="NUDIX"/>
    <property type="match status" value="1"/>
</dbReference>
<name>A0A4R6IZT7_9BACT</name>
<evidence type="ECO:0000259" key="1">
    <source>
        <dbReference type="PROSITE" id="PS51462"/>
    </source>
</evidence>
<dbReference type="AlphaFoldDB" id="A0A4R6IZT7"/>
<evidence type="ECO:0000313" key="2">
    <source>
        <dbReference type="EMBL" id="TDO28383.1"/>
    </source>
</evidence>
<keyword evidence="3" id="KW-1185">Reference proteome</keyword>
<dbReference type="Gene3D" id="3.90.79.10">
    <property type="entry name" value="Nucleoside Triphosphate Pyrophosphohydrolase"/>
    <property type="match status" value="1"/>
</dbReference>
<dbReference type="OrthoDB" id="3532303at2"/>
<dbReference type="InterPro" id="IPR015797">
    <property type="entry name" value="NUDIX_hydrolase-like_dom_sf"/>
</dbReference>
<sequence length="141" mass="15970">MDEAVKKLNTVGLVVIENRRLLLAFSKRKQAFYLPGGKIEEVEDAVTALIREIKEELSIPILPHELQWYCHISAPAYGEQPPVMMEQECFSYALRATPVADAEIASIRYFSYGEFRQEAIQVPGVELLFQKLVADDKVDAL</sequence>
<evidence type="ECO:0000313" key="3">
    <source>
        <dbReference type="Proteomes" id="UP000295741"/>
    </source>
</evidence>
<dbReference type="RefSeq" id="WP_133472930.1">
    <property type="nucleotide sequence ID" value="NZ_SNWP01000010.1"/>
</dbReference>
<dbReference type="InterPro" id="IPR000086">
    <property type="entry name" value="NUDIX_hydrolase_dom"/>
</dbReference>
<protein>
    <submittedName>
        <fullName evidence="2">ADP-ribose pyrophosphatase YjhB (NUDIX family)</fullName>
    </submittedName>
</protein>
<dbReference type="PROSITE" id="PS51462">
    <property type="entry name" value="NUDIX"/>
    <property type="match status" value="1"/>
</dbReference>
<accession>A0A4R6IZT7</accession>
<proteinExistence type="predicted"/>
<gene>
    <name evidence="2" type="ORF">BC659_0448</name>
</gene>
<organism evidence="2 3">
    <name type="scientific">Sediminibacterium goheungense</name>
    <dbReference type="NCBI Taxonomy" id="1086393"/>
    <lineage>
        <taxon>Bacteria</taxon>
        <taxon>Pseudomonadati</taxon>
        <taxon>Bacteroidota</taxon>
        <taxon>Chitinophagia</taxon>
        <taxon>Chitinophagales</taxon>
        <taxon>Chitinophagaceae</taxon>
        <taxon>Sediminibacterium</taxon>
    </lineage>
</organism>